<evidence type="ECO:0000256" key="5">
    <source>
        <dbReference type="ARBA" id="ARBA00023136"/>
    </source>
</evidence>
<feature type="transmembrane region" description="Helical" evidence="6">
    <location>
        <begin position="286"/>
        <end position="304"/>
    </location>
</feature>
<protein>
    <submittedName>
        <fullName evidence="7">ABC transporter permease</fullName>
    </submittedName>
</protein>
<evidence type="ECO:0000256" key="3">
    <source>
        <dbReference type="ARBA" id="ARBA00022692"/>
    </source>
</evidence>
<feature type="transmembrane region" description="Helical" evidence="6">
    <location>
        <begin position="37"/>
        <end position="58"/>
    </location>
</feature>
<dbReference type="CDD" id="cd06580">
    <property type="entry name" value="TM_PBP1_transp_TpRbsC_like"/>
    <property type="match status" value="1"/>
</dbReference>
<feature type="transmembrane region" description="Helical" evidence="6">
    <location>
        <begin position="99"/>
        <end position="121"/>
    </location>
</feature>
<evidence type="ECO:0000256" key="2">
    <source>
        <dbReference type="ARBA" id="ARBA00022475"/>
    </source>
</evidence>
<organism evidence="7 8">
    <name type="scientific">Marinicrinis sediminis</name>
    <dbReference type="NCBI Taxonomy" id="1652465"/>
    <lineage>
        <taxon>Bacteria</taxon>
        <taxon>Bacillati</taxon>
        <taxon>Bacillota</taxon>
        <taxon>Bacilli</taxon>
        <taxon>Bacillales</taxon>
        <taxon>Paenibacillaceae</taxon>
    </lineage>
</organism>
<dbReference type="RefSeq" id="WP_379930213.1">
    <property type="nucleotide sequence ID" value="NZ_JBHUMM010000043.1"/>
</dbReference>
<evidence type="ECO:0000313" key="7">
    <source>
        <dbReference type="EMBL" id="MFD2672647.1"/>
    </source>
</evidence>
<evidence type="ECO:0000256" key="1">
    <source>
        <dbReference type="ARBA" id="ARBA00004651"/>
    </source>
</evidence>
<dbReference type="PANTHER" id="PTHR43370:SF1">
    <property type="entry name" value="GUANOSINE ABC TRANSPORTER PERMEASE PROTEIN NUPQ"/>
    <property type="match status" value="1"/>
</dbReference>
<dbReference type="EMBL" id="JBHUMM010000043">
    <property type="protein sequence ID" value="MFD2672647.1"/>
    <property type="molecule type" value="Genomic_DNA"/>
</dbReference>
<name>A0ABW5RC64_9BACL</name>
<keyword evidence="8" id="KW-1185">Reference proteome</keyword>
<keyword evidence="3 6" id="KW-0812">Transmembrane</keyword>
<feature type="transmembrane region" description="Helical" evidence="6">
    <location>
        <begin position="12"/>
        <end position="30"/>
    </location>
</feature>
<sequence length="321" mass="34044">MGTWTTLGDLLNITFTFSAALIFAAMGGIFSERSGVVNIALEGLMVAGAFAAAIGAYYMEQADMAGLAPWIGLLCAAVFGAAFSLIHAFATITYRADQVVSGVVINFLALGFCVYMVPLLFDGAGQTRTLIQGGFEKRAIPVLSQIPVLGKGVFTSYPTTYLALVSVVIMWYVLFRTPFGLRLRAVGEHPGAADTVGVKVNRVKYIGVMLSGMLAGIGGATITLTTSSNFAHNTVSGQGFIALAAVIFGKWHPFGALAAATFFGFSQALGSYVQIYEWANQIPREWIYMLPYVLTLIVLAGFVGKSVAPASLGEPYDPGKR</sequence>
<dbReference type="Pfam" id="PF02653">
    <property type="entry name" value="BPD_transp_2"/>
    <property type="match status" value="1"/>
</dbReference>
<evidence type="ECO:0000256" key="6">
    <source>
        <dbReference type="SAM" id="Phobius"/>
    </source>
</evidence>
<feature type="transmembrane region" description="Helical" evidence="6">
    <location>
        <begin position="256"/>
        <end position="274"/>
    </location>
</feature>
<gene>
    <name evidence="7" type="ORF">ACFSUC_13855</name>
</gene>
<comment type="subcellular location">
    <subcellularLocation>
        <location evidence="1">Cell membrane</location>
        <topology evidence="1">Multi-pass membrane protein</topology>
    </subcellularLocation>
</comment>
<keyword evidence="2" id="KW-1003">Cell membrane</keyword>
<proteinExistence type="predicted"/>
<comment type="caution">
    <text evidence="7">The sequence shown here is derived from an EMBL/GenBank/DDBJ whole genome shotgun (WGS) entry which is preliminary data.</text>
</comment>
<keyword evidence="5 6" id="KW-0472">Membrane</keyword>
<feature type="transmembrane region" description="Helical" evidence="6">
    <location>
        <begin position="70"/>
        <end position="92"/>
    </location>
</feature>
<accession>A0ABW5RC64</accession>
<reference evidence="8" key="1">
    <citation type="journal article" date="2019" name="Int. J. Syst. Evol. Microbiol.">
        <title>The Global Catalogue of Microorganisms (GCM) 10K type strain sequencing project: providing services to taxonomists for standard genome sequencing and annotation.</title>
        <authorList>
            <consortium name="The Broad Institute Genomics Platform"/>
            <consortium name="The Broad Institute Genome Sequencing Center for Infectious Disease"/>
            <person name="Wu L."/>
            <person name="Ma J."/>
        </authorList>
    </citation>
    <scope>NUCLEOTIDE SEQUENCE [LARGE SCALE GENOMIC DNA]</scope>
    <source>
        <strain evidence="8">KCTC 33676</strain>
    </source>
</reference>
<feature type="transmembrane region" description="Helical" evidence="6">
    <location>
        <begin position="157"/>
        <end position="175"/>
    </location>
</feature>
<dbReference type="InterPro" id="IPR001851">
    <property type="entry name" value="ABC_transp_permease"/>
</dbReference>
<evidence type="ECO:0000256" key="4">
    <source>
        <dbReference type="ARBA" id="ARBA00022989"/>
    </source>
</evidence>
<dbReference type="PANTHER" id="PTHR43370">
    <property type="entry name" value="SUGAR ABC TRANSPORTER INTEGRAL MEMBRANE PROTEIN-RELATED"/>
    <property type="match status" value="1"/>
</dbReference>
<feature type="transmembrane region" description="Helical" evidence="6">
    <location>
        <begin position="205"/>
        <end position="224"/>
    </location>
</feature>
<keyword evidence="4 6" id="KW-1133">Transmembrane helix</keyword>
<evidence type="ECO:0000313" key="8">
    <source>
        <dbReference type="Proteomes" id="UP001597497"/>
    </source>
</evidence>
<dbReference type="Proteomes" id="UP001597497">
    <property type="component" value="Unassembled WGS sequence"/>
</dbReference>